<dbReference type="SUPFAM" id="SSF55874">
    <property type="entry name" value="ATPase domain of HSP90 chaperone/DNA topoisomerase II/histidine kinase"/>
    <property type="match status" value="1"/>
</dbReference>
<feature type="transmembrane region" description="Helical" evidence="1">
    <location>
        <begin position="21"/>
        <end position="42"/>
    </location>
</feature>
<organism evidence="3">
    <name type="scientific">mine drainage metagenome</name>
    <dbReference type="NCBI Taxonomy" id="410659"/>
    <lineage>
        <taxon>unclassified sequences</taxon>
        <taxon>metagenomes</taxon>
        <taxon>ecological metagenomes</taxon>
    </lineage>
</organism>
<name>A0A1J5T7C7_9ZZZZ</name>
<dbReference type="EC" id="2.7.13.3" evidence="3"/>
<dbReference type="PANTHER" id="PTHR34220">
    <property type="entry name" value="SENSOR HISTIDINE KINASE YPDA"/>
    <property type="match status" value="1"/>
</dbReference>
<keyword evidence="1" id="KW-0472">Membrane</keyword>
<dbReference type="AlphaFoldDB" id="A0A1J5T7C7"/>
<sequence length="343" mass="37997">MPETRSINQNIAPKLLPDFRNLGTMLRIILLVNGIALLGAAAQATSFSALQGSLLQGSALLQPALLTGLLLLYGFNSVLAKLPYWQAVLAVLALMTVATVSIDMLGGDLFADADDSAGFRYLRHALLGIAFPAILLSYFHLRALALSPARQEARLQALQARIRPHFLFNTINAVLSIVRADPKRAETALEDMADLFRVAMSEQHELVALGKEVELARQYLAIEELRLGERLKVHWDTQDMPPDALIPPLILQPLLENAVYHGIEPLTEGGTIEVKLYRDDGRLHLEVGNPAQGRLPPRVAGNKMALSNIRERLALLFDVEAQYRVERDENHYQVHILFPYVKG</sequence>
<dbReference type="Pfam" id="PF06580">
    <property type="entry name" value="His_kinase"/>
    <property type="match status" value="1"/>
</dbReference>
<keyword evidence="3" id="KW-0418">Kinase</keyword>
<feature type="transmembrane region" description="Helical" evidence="1">
    <location>
        <begin position="54"/>
        <end position="75"/>
    </location>
</feature>
<feature type="transmembrane region" description="Helical" evidence="1">
    <location>
        <begin position="82"/>
        <end position="102"/>
    </location>
</feature>
<evidence type="ECO:0000256" key="1">
    <source>
        <dbReference type="SAM" id="Phobius"/>
    </source>
</evidence>
<reference evidence="3" key="1">
    <citation type="submission" date="2016-10" db="EMBL/GenBank/DDBJ databases">
        <title>Sequence of Gallionella enrichment culture.</title>
        <authorList>
            <person name="Poehlein A."/>
            <person name="Muehling M."/>
            <person name="Daniel R."/>
        </authorList>
    </citation>
    <scope>NUCLEOTIDE SEQUENCE</scope>
</reference>
<dbReference type="InterPro" id="IPR050640">
    <property type="entry name" value="Bact_2-comp_sensor_kinase"/>
</dbReference>
<keyword evidence="3" id="KW-0808">Transferase</keyword>
<gene>
    <name evidence="3" type="primary">ypdA_1</name>
    <name evidence="3" type="ORF">GALL_25960</name>
</gene>
<dbReference type="GO" id="GO:0016020">
    <property type="term" value="C:membrane"/>
    <property type="evidence" value="ECO:0007669"/>
    <property type="project" value="InterPro"/>
</dbReference>
<proteinExistence type="predicted"/>
<dbReference type="GO" id="GO:0000155">
    <property type="term" value="F:phosphorelay sensor kinase activity"/>
    <property type="evidence" value="ECO:0007669"/>
    <property type="project" value="InterPro"/>
</dbReference>
<evidence type="ECO:0000313" key="3">
    <source>
        <dbReference type="EMBL" id="OIR16777.1"/>
    </source>
</evidence>
<keyword evidence="1" id="KW-0812">Transmembrane</keyword>
<dbReference type="InterPro" id="IPR036890">
    <property type="entry name" value="HATPase_C_sf"/>
</dbReference>
<dbReference type="InterPro" id="IPR010559">
    <property type="entry name" value="Sig_transdc_His_kin_internal"/>
</dbReference>
<dbReference type="PANTHER" id="PTHR34220:SF7">
    <property type="entry name" value="SENSOR HISTIDINE KINASE YPDA"/>
    <property type="match status" value="1"/>
</dbReference>
<protein>
    <submittedName>
        <fullName evidence="3">Sensor histidine kinase YpdA</fullName>
        <ecNumber evidence="3">2.7.13.3</ecNumber>
    </submittedName>
</protein>
<accession>A0A1J5T7C7</accession>
<comment type="caution">
    <text evidence="3">The sequence shown here is derived from an EMBL/GenBank/DDBJ whole genome shotgun (WGS) entry which is preliminary data.</text>
</comment>
<dbReference type="Gene3D" id="3.30.565.10">
    <property type="entry name" value="Histidine kinase-like ATPase, C-terminal domain"/>
    <property type="match status" value="1"/>
</dbReference>
<evidence type="ECO:0000259" key="2">
    <source>
        <dbReference type="Pfam" id="PF06580"/>
    </source>
</evidence>
<feature type="transmembrane region" description="Helical" evidence="1">
    <location>
        <begin position="122"/>
        <end position="141"/>
    </location>
</feature>
<feature type="domain" description="Signal transduction histidine kinase internal region" evidence="2">
    <location>
        <begin position="153"/>
        <end position="231"/>
    </location>
</feature>
<dbReference type="EMBL" id="MLJW01000006">
    <property type="protein sequence ID" value="OIR16777.1"/>
    <property type="molecule type" value="Genomic_DNA"/>
</dbReference>
<keyword evidence="1" id="KW-1133">Transmembrane helix</keyword>